<dbReference type="Gene3D" id="3.10.20.90">
    <property type="entry name" value="Phosphatidylinositol 3-kinase Catalytic Subunit, Chain A, domain 1"/>
    <property type="match status" value="1"/>
</dbReference>
<keyword evidence="3" id="KW-1185">Reference proteome</keyword>
<evidence type="ECO:0000313" key="2">
    <source>
        <dbReference type="EMBL" id="MBL7526565.1"/>
    </source>
</evidence>
<comment type="caution">
    <text evidence="2">The sequence shown here is derived from an EMBL/GenBank/DDBJ whole genome shotgun (WGS) entry which is preliminary data.</text>
</comment>
<organism evidence="2 3">
    <name type="scientific">Legionella bononiensis</name>
    <dbReference type="NCBI Taxonomy" id="2793102"/>
    <lineage>
        <taxon>Bacteria</taxon>
        <taxon>Pseudomonadati</taxon>
        <taxon>Pseudomonadota</taxon>
        <taxon>Gammaproteobacteria</taxon>
        <taxon>Legionellales</taxon>
        <taxon>Legionellaceae</taxon>
        <taxon>Legionella</taxon>
    </lineage>
</organism>
<evidence type="ECO:0000313" key="3">
    <source>
        <dbReference type="Proteomes" id="UP000809910"/>
    </source>
</evidence>
<name>A0ABS1WB34_9GAMM</name>
<reference evidence="2 3" key="1">
    <citation type="submission" date="2020-12" db="EMBL/GenBank/DDBJ databases">
        <title>WGS of Legionella: environmental sample.</title>
        <authorList>
            <person name="Cristino S."/>
            <person name="Girolamini L."/>
            <person name="Salaris S."/>
            <person name="Pascale M.R."/>
            <person name="Mazzotta M."/>
            <person name="Orsini M."/>
            <person name="Grottola A."/>
        </authorList>
    </citation>
    <scope>NUCLEOTIDE SEQUENCE [LARGE SCALE GENOMIC DNA]</scope>
    <source>
        <strain evidence="2 3">30cs62</strain>
    </source>
</reference>
<dbReference type="EMBL" id="JADWVN010000016">
    <property type="protein sequence ID" value="MBL7526565.1"/>
    <property type="molecule type" value="Genomic_DNA"/>
</dbReference>
<proteinExistence type="predicted"/>
<dbReference type="InterPro" id="IPR000626">
    <property type="entry name" value="Ubiquitin-like_dom"/>
</dbReference>
<dbReference type="Proteomes" id="UP000809910">
    <property type="component" value="Unassembled WGS sequence"/>
</dbReference>
<dbReference type="SUPFAM" id="SSF54236">
    <property type="entry name" value="Ubiquitin-like"/>
    <property type="match status" value="1"/>
</dbReference>
<sequence>MHIFLKTLMGQSIGITIENSRTVTCLDIKKLIQKKKGFDISEQTILIAGKTWDDNLTYDKFREQSPHLPYELHQNHLRLVITPIPEHLRSLVKMNYHDLRELNPKLVAKLSENSRTIRFKEEIHISTQTYWNDLSIHERVKILSEREYADLVALISDQNKTPVFQINSGN</sequence>
<protein>
    <recommendedName>
        <fullName evidence="1">Ubiquitin-like domain-containing protein</fullName>
    </recommendedName>
</protein>
<gene>
    <name evidence="2" type="ORF">I5282_08285</name>
</gene>
<accession>A0ABS1WB34</accession>
<evidence type="ECO:0000259" key="1">
    <source>
        <dbReference type="PROSITE" id="PS50053"/>
    </source>
</evidence>
<dbReference type="RefSeq" id="WP_203110156.1">
    <property type="nucleotide sequence ID" value="NZ_JADOBG010000012.1"/>
</dbReference>
<dbReference type="PROSITE" id="PS50053">
    <property type="entry name" value="UBIQUITIN_2"/>
    <property type="match status" value="1"/>
</dbReference>
<dbReference type="Pfam" id="PF00240">
    <property type="entry name" value="ubiquitin"/>
    <property type="match status" value="1"/>
</dbReference>
<feature type="domain" description="Ubiquitin-like" evidence="1">
    <location>
        <begin position="1"/>
        <end position="61"/>
    </location>
</feature>
<dbReference type="InterPro" id="IPR029071">
    <property type="entry name" value="Ubiquitin-like_domsf"/>
</dbReference>